<reference evidence="2 3" key="1">
    <citation type="submission" date="2020-08" db="EMBL/GenBank/DDBJ databases">
        <title>Sequencing the genomes of 1000 actinobacteria strains.</title>
        <authorList>
            <person name="Klenk H.-P."/>
        </authorList>
    </citation>
    <scope>NUCLEOTIDE SEQUENCE [LARGE SCALE GENOMIC DNA]</scope>
    <source>
        <strain evidence="2 3">DSM 44230</strain>
    </source>
</reference>
<evidence type="ECO:0000313" key="3">
    <source>
        <dbReference type="Proteomes" id="UP000533598"/>
    </source>
</evidence>
<dbReference type="InterPro" id="IPR002575">
    <property type="entry name" value="Aminoglycoside_PTrfase"/>
</dbReference>
<keyword evidence="2" id="KW-0808">Transferase</keyword>
<evidence type="ECO:0000313" key="2">
    <source>
        <dbReference type="EMBL" id="MBB4680399.1"/>
    </source>
</evidence>
<feature type="domain" description="Aminoglycoside phosphotransferase" evidence="1">
    <location>
        <begin position="29"/>
        <end position="260"/>
    </location>
</feature>
<dbReference type="EMBL" id="JACHMH010000001">
    <property type="protein sequence ID" value="MBB4680399.1"/>
    <property type="molecule type" value="Genomic_DNA"/>
</dbReference>
<organism evidence="2 3">
    <name type="scientific">Crossiella cryophila</name>
    <dbReference type="NCBI Taxonomy" id="43355"/>
    <lineage>
        <taxon>Bacteria</taxon>
        <taxon>Bacillati</taxon>
        <taxon>Actinomycetota</taxon>
        <taxon>Actinomycetes</taxon>
        <taxon>Pseudonocardiales</taxon>
        <taxon>Pseudonocardiaceae</taxon>
        <taxon>Crossiella</taxon>
    </lineage>
</organism>
<name>A0A7W7CFU0_9PSEU</name>
<accession>A0A7W7CFU0</accession>
<dbReference type="SUPFAM" id="SSF56112">
    <property type="entry name" value="Protein kinase-like (PK-like)"/>
    <property type="match status" value="1"/>
</dbReference>
<dbReference type="InterPro" id="IPR011009">
    <property type="entry name" value="Kinase-like_dom_sf"/>
</dbReference>
<dbReference type="GO" id="GO:0016301">
    <property type="term" value="F:kinase activity"/>
    <property type="evidence" value="ECO:0007669"/>
    <property type="project" value="UniProtKB-KW"/>
</dbReference>
<dbReference type="CDD" id="cd05155">
    <property type="entry name" value="APH_ChoK_like_1"/>
    <property type="match status" value="1"/>
</dbReference>
<dbReference type="AlphaFoldDB" id="A0A7W7CFU0"/>
<gene>
    <name evidence="2" type="ORF">HNR67_006517</name>
</gene>
<evidence type="ECO:0000259" key="1">
    <source>
        <dbReference type="Pfam" id="PF01636"/>
    </source>
</evidence>
<dbReference type="Pfam" id="PF01636">
    <property type="entry name" value="APH"/>
    <property type="match status" value="1"/>
</dbReference>
<dbReference type="InterPro" id="IPR051678">
    <property type="entry name" value="AGP_Transferase"/>
</dbReference>
<dbReference type="RefSeq" id="WP_185006165.1">
    <property type="nucleotide sequence ID" value="NZ_BAAAUI010000005.1"/>
</dbReference>
<dbReference type="PANTHER" id="PTHR21310:SF42">
    <property type="entry name" value="BIFUNCTIONAL AAC_APH"/>
    <property type="match status" value="1"/>
</dbReference>
<dbReference type="Gene3D" id="3.30.200.20">
    <property type="entry name" value="Phosphorylase Kinase, domain 1"/>
    <property type="match status" value="1"/>
</dbReference>
<dbReference type="Gene3D" id="3.90.1200.10">
    <property type="match status" value="1"/>
</dbReference>
<comment type="caution">
    <text evidence="2">The sequence shown here is derived from an EMBL/GenBank/DDBJ whole genome shotgun (WGS) entry which is preliminary data.</text>
</comment>
<keyword evidence="3" id="KW-1185">Reference proteome</keyword>
<keyword evidence="2" id="KW-0418">Kinase</keyword>
<proteinExistence type="predicted"/>
<sequence>MDIDETLVRELVAAQFPHWADLPVTRVAKPGVDNATLRLGADMSVRLPRFERWIGQVHREQRWLPVLAPRLPLPVPIPLAQGEPSAAYPYPWSVYRWLDGDRADQVPLDLRLAALDLAEFLLALQAIETTDGPPPEWSNGFRGVDLADPRDSPVVANRLESRIAALHGLTDTDALTEVWRAGLAAPAWDRPPVWVHGDPDPGNLLATDGRLSAVIDFGTLAVGDPAVDLIPAWTCFDADSRAVFRERLGVDAATWARGRVWGLSGVLPSPETLAPDHPGSVVAHRKLAGIIADLRG</sequence>
<dbReference type="Proteomes" id="UP000533598">
    <property type="component" value="Unassembled WGS sequence"/>
</dbReference>
<protein>
    <submittedName>
        <fullName evidence="2">Aminoglycoside phosphotransferase (APT) family kinase protein</fullName>
    </submittedName>
</protein>
<dbReference type="PANTHER" id="PTHR21310">
    <property type="entry name" value="AMINOGLYCOSIDE PHOSPHOTRANSFERASE-RELATED-RELATED"/>
    <property type="match status" value="1"/>
</dbReference>